<dbReference type="NCBIfam" id="TIGR01484">
    <property type="entry name" value="HAD-SF-IIB"/>
    <property type="match status" value="1"/>
</dbReference>
<dbReference type="Proteomes" id="UP000043699">
    <property type="component" value="Unassembled WGS sequence"/>
</dbReference>
<dbReference type="SUPFAM" id="SSF56784">
    <property type="entry name" value="HAD-like"/>
    <property type="match status" value="1"/>
</dbReference>
<reference evidence="3 4" key="1">
    <citation type="submission" date="2014-09" db="EMBL/GenBank/DDBJ databases">
        <authorList>
            <person name="Urmite Genomes Urmite Genomes"/>
        </authorList>
    </citation>
    <scope>NUCLEOTIDE SEQUENCE [LARGE SCALE GENOMIC DNA]</scope>
    <source>
        <strain evidence="3 4">ES2</strain>
    </source>
</reference>
<dbReference type="InterPro" id="IPR006379">
    <property type="entry name" value="HAD-SF_hydro_IIB"/>
</dbReference>
<protein>
    <submittedName>
        <fullName evidence="3">Mannosylfructose-phosphate phosphatase</fullName>
    </submittedName>
</protein>
<dbReference type="SFLD" id="SFLDG01141">
    <property type="entry name" value="C2.B.1:_Sucrose_Phosphatase_Li"/>
    <property type="match status" value="1"/>
</dbReference>
<evidence type="ECO:0000313" key="4">
    <source>
        <dbReference type="Proteomes" id="UP000043699"/>
    </source>
</evidence>
<dbReference type="InterPro" id="IPR023214">
    <property type="entry name" value="HAD_sf"/>
</dbReference>
<organism evidence="3 4">
    <name type="scientific">Planococcus massiliensis</name>
    <dbReference type="NCBI Taxonomy" id="1499687"/>
    <lineage>
        <taxon>Bacteria</taxon>
        <taxon>Bacillati</taxon>
        <taxon>Bacillota</taxon>
        <taxon>Bacilli</taxon>
        <taxon>Bacillales</taxon>
        <taxon>Caryophanaceae</taxon>
        <taxon>Planococcus</taxon>
    </lineage>
</organism>
<proteinExistence type="predicted"/>
<evidence type="ECO:0000313" key="3">
    <source>
        <dbReference type="EMBL" id="CEG23997.1"/>
    </source>
</evidence>
<evidence type="ECO:0000256" key="1">
    <source>
        <dbReference type="ARBA" id="ARBA00022801"/>
    </source>
</evidence>
<dbReference type="InterPro" id="IPR006380">
    <property type="entry name" value="SPP-like_dom"/>
</dbReference>
<dbReference type="RefSeq" id="WP_052653165.1">
    <property type="nucleotide sequence ID" value="NZ_CCXS01000001.1"/>
</dbReference>
<keyword evidence="1" id="KW-0378">Hydrolase</keyword>
<keyword evidence="4" id="KW-1185">Reference proteome</keyword>
<dbReference type="InterPro" id="IPR051518">
    <property type="entry name" value="Sucrose_Phosphatase"/>
</dbReference>
<dbReference type="Pfam" id="PF05116">
    <property type="entry name" value="S6PP"/>
    <property type="match status" value="1"/>
</dbReference>
<accession>A0A098EQC0</accession>
<gene>
    <name evidence="3" type="primary">mfppA</name>
    <name evidence="3" type="ORF">BN1080_03015</name>
</gene>
<dbReference type="GO" id="GO:0016791">
    <property type="term" value="F:phosphatase activity"/>
    <property type="evidence" value="ECO:0007669"/>
    <property type="project" value="UniProtKB-ARBA"/>
</dbReference>
<feature type="domain" description="Sucrose phosphatase-like" evidence="2">
    <location>
        <begin position="5"/>
        <end position="237"/>
    </location>
</feature>
<dbReference type="PANTHER" id="PTHR46521:SF4">
    <property type="entry name" value="SUCROSE-PHOSPHATASE 2-RELATED"/>
    <property type="match status" value="1"/>
</dbReference>
<dbReference type="AlphaFoldDB" id="A0A098EQC0"/>
<dbReference type="Gene3D" id="3.90.1070.10">
    <property type="match status" value="1"/>
</dbReference>
<dbReference type="InterPro" id="IPR036412">
    <property type="entry name" value="HAD-like_sf"/>
</dbReference>
<dbReference type="PANTHER" id="PTHR46521">
    <property type="entry name" value="SUCROSE-PHOSPHATASE 2-RELATED"/>
    <property type="match status" value="1"/>
</dbReference>
<dbReference type="STRING" id="1499687.BN1080_03015"/>
<sequence length="239" mass="26833">MHEAKHILATDLDGTLVGDSEGLQQLLKFYEEQVYDVSLIYITGRYYDSALSLIESENLPVPDILVTDVGTTIHIGENFEKDEVWEARMLENWKPDEIDEIASTVSGLTKQPLLLENRCSYYVEEKEPVEEFQRKLESSGIPYKLIFSGGRDVDIVPLPSGKGQALQYILDKYNIRDAKLLVAGDSGNDLEMLTLGFPSVIVGNALPELLESEEHPLIFRATKGYAGGIQEGWKHFHSE</sequence>
<name>A0A098EQC0_9BACL</name>
<dbReference type="OrthoDB" id="9781413at2"/>
<dbReference type="Gene3D" id="3.40.50.1000">
    <property type="entry name" value="HAD superfamily/HAD-like"/>
    <property type="match status" value="1"/>
</dbReference>
<dbReference type="EMBL" id="CCXS01000001">
    <property type="protein sequence ID" value="CEG23997.1"/>
    <property type="molecule type" value="Genomic_DNA"/>
</dbReference>
<dbReference type="SFLD" id="SFLDS00003">
    <property type="entry name" value="Haloacid_Dehalogenase"/>
    <property type="match status" value="1"/>
</dbReference>
<dbReference type="SFLD" id="SFLDG01140">
    <property type="entry name" value="C2.B:_Phosphomannomutase_and_P"/>
    <property type="match status" value="1"/>
</dbReference>
<evidence type="ECO:0000259" key="2">
    <source>
        <dbReference type="Pfam" id="PF05116"/>
    </source>
</evidence>